<comment type="caution">
    <text evidence="2">The sequence shown here is derived from an EMBL/GenBank/DDBJ whole genome shotgun (WGS) entry which is preliminary data.</text>
</comment>
<reference evidence="2 3" key="1">
    <citation type="journal article" date="2024" name="BMC Genomics">
        <title>De novo assembly and annotation of Popillia japonica's genome with initial clues to its potential as an invasive pest.</title>
        <authorList>
            <person name="Cucini C."/>
            <person name="Boschi S."/>
            <person name="Funari R."/>
            <person name="Cardaioli E."/>
            <person name="Iannotti N."/>
            <person name="Marturano G."/>
            <person name="Paoli F."/>
            <person name="Bruttini M."/>
            <person name="Carapelli A."/>
            <person name="Frati F."/>
            <person name="Nardi F."/>
        </authorList>
    </citation>
    <scope>NUCLEOTIDE SEQUENCE [LARGE SCALE GENOMIC DNA]</scope>
    <source>
        <strain evidence="2">DMR45628</strain>
    </source>
</reference>
<keyword evidence="1" id="KW-1133">Transmembrane helix</keyword>
<dbReference type="AlphaFoldDB" id="A0AAW1K011"/>
<dbReference type="Proteomes" id="UP001458880">
    <property type="component" value="Unassembled WGS sequence"/>
</dbReference>
<accession>A0AAW1K011</accession>
<keyword evidence="1" id="KW-0472">Membrane</keyword>
<feature type="transmembrane region" description="Helical" evidence="1">
    <location>
        <begin position="185"/>
        <end position="207"/>
    </location>
</feature>
<evidence type="ECO:0000313" key="2">
    <source>
        <dbReference type="EMBL" id="KAK9711176.1"/>
    </source>
</evidence>
<keyword evidence="3" id="KW-1185">Reference proteome</keyword>
<feature type="transmembrane region" description="Helical" evidence="1">
    <location>
        <begin position="396"/>
        <end position="415"/>
    </location>
</feature>
<feature type="transmembrane region" description="Helical" evidence="1">
    <location>
        <begin position="93"/>
        <end position="113"/>
    </location>
</feature>
<feature type="transmembrane region" description="Helical" evidence="1">
    <location>
        <begin position="151"/>
        <end position="173"/>
    </location>
</feature>
<keyword evidence="1" id="KW-0812">Transmembrane</keyword>
<evidence type="ECO:0000313" key="3">
    <source>
        <dbReference type="Proteomes" id="UP001458880"/>
    </source>
</evidence>
<sequence>MDIKRALLKRYRQNKRDLCWNCTTSFYFKVTYFIGLPISSKCTHANPIRSEYYTPIVGIIGSILCGVILLIGSTCELITSYNSQQRFWDLENLRTLGIFVYGFTQSLVILCLTKHWKDLRNLMISVETVLNNLSAIATKFEILEILLYGNLLIHSHTIFSIFVTISISAYLYWDLSRFDIFMTGSTFAFTIVTMGLGACLTIHHLVLKKCYSKLRGVLGYIANEKDDFRLVAGTLSLEAKLDLIRKVRSSGYESLRKASDLVRMSFYAYILGNMLALSQIFCVVVLRLFYGEFFAIKDDSTFLVLLLGIISTIPSYTCHKGENIAKEEELMLSYIYRYPTLKLSRKARAKNFSDYIRLAVYPYMLGNMFGLSEIFCVVLLRVFYGEFFGMKDDCTFLIITSGLKCVIASYVCHVGENMAKEDELMLSYIYRYPTLKLSRKARAKVLIHAVRYACISCGFQTVAID</sequence>
<proteinExistence type="predicted"/>
<name>A0AAW1K011_POPJA</name>
<feature type="transmembrane region" description="Helical" evidence="1">
    <location>
        <begin position="266"/>
        <end position="290"/>
    </location>
</feature>
<evidence type="ECO:0000256" key="1">
    <source>
        <dbReference type="SAM" id="Phobius"/>
    </source>
</evidence>
<feature type="transmembrane region" description="Helical" evidence="1">
    <location>
        <begin position="52"/>
        <end position="73"/>
    </location>
</feature>
<feature type="transmembrane region" description="Helical" evidence="1">
    <location>
        <begin position="358"/>
        <end position="384"/>
    </location>
</feature>
<feature type="transmembrane region" description="Helical" evidence="1">
    <location>
        <begin position="302"/>
        <end position="318"/>
    </location>
</feature>
<protein>
    <recommendedName>
        <fullName evidence="4">Gustatory receptor</fullName>
    </recommendedName>
</protein>
<organism evidence="2 3">
    <name type="scientific">Popillia japonica</name>
    <name type="common">Japanese beetle</name>
    <dbReference type="NCBI Taxonomy" id="7064"/>
    <lineage>
        <taxon>Eukaryota</taxon>
        <taxon>Metazoa</taxon>
        <taxon>Ecdysozoa</taxon>
        <taxon>Arthropoda</taxon>
        <taxon>Hexapoda</taxon>
        <taxon>Insecta</taxon>
        <taxon>Pterygota</taxon>
        <taxon>Neoptera</taxon>
        <taxon>Endopterygota</taxon>
        <taxon>Coleoptera</taxon>
        <taxon>Polyphaga</taxon>
        <taxon>Scarabaeiformia</taxon>
        <taxon>Scarabaeidae</taxon>
        <taxon>Rutelinae</taxon>
        <taxon>Popillia</taxon>
    </lineage>
</organism>
<evidence type="ECO:0008006" key="4">
    <source>
        <dbReference type="Google" id="ProtNLM"/>
    </source>
</evidence>
<gene>
    <name evidence="2" type="ORF">QE152_g25583</name>
</gene>
<dbReference type="EMBL" id="JASPKY010000283">
    <property type="protein sequence ID" value="KAK9711176.1"/>
    <property type="molecule type" value="Genomic_DNA"/>
</dbReference>